<evidence type="ECO:0000313" key="3">
    <source>
        <dbReference type="EMBL" id="GFR94701.1"/>
    </source>
</evidence>
<sequence length="317" mass="36223">MFLFYTQAEAAAEAERLRLEEEEKKKNAIPQIQDPRKRRLTAHLNPCGSQPNVPATTTGMLPKINMNNSLFNGRIGKCQINMSNSLFNGRIETKEEEALRLAQEAEEERKRKQKELPRFDKELVKDYLDEQKSVHEDLLTRNALMKIKSFADNDHVFYKYRMKTRLPGSAHSLLQHIELERPLEPGDVRPPTRLTARPDTRQTVRSDTSYGDLKQSGRPDTRHTARSESRQTTRPDTRQTTCSEGPRVKIRPWTKQTSRLSFKQTPRRRGRASLGDVPAEDLDDIPADGEGSKTSRPVAAGIEAIPKIERAKTVHFS</sequence>
<feature type="compositionally biased region" description="Basic and acidic residues" evidence="2">
    <location>
        <begin position="215"/>
        <end position="237"/>
    </location>
</feature>
<feature type="compositionally biased region" description="Acidic residues" evidence="2">
    <location>
        <begin position="278"/>
        <end position="287"/>
    </location>
</feature>
<comment type="caution">
    <text evidence="3">The sequence shown here is derived from an EMBL/GenBank/DDBJ whole genome shotgun (WGS) entry which is preliminary data.</text>
</comment>
<dbReference type="AlphaFoldDB" id="A0AAV4HD96"/>
<keyword evidence="1" id="KW-0175">Coiled coil</keyword>
<feature type="region of interest" description="Disordered" evidence="2">
    <location>
        <begin position="181"/>
        <end position="301"/>
    </location>
</feature>
<keyword evidence="4" id="KW-1185">Reference proteome</keyword>
<protein>
    <submittedName>
        <fullName evidence="3">Uncharacterized protein</fullName>
    </submittedName>
</protein>
<gene>
    <name evidence="3" type="ORF">ElyMa_004410400</name>
</gene>
<name>A0AAV4HD96_9GAST</name>
<reference evidence="3 4" key="1">
    <citation type="journal article" date="2021" name="Elife">
        <title>Chloroplast acquisition without the gene transfer in kleptoplastic sea slugs, Plakobranchus ocellatus.</title>
        <authorList>
            <person name="Maeda T."/>
            <person name="Takahashi S."/>
            <person name="Yoshida T."/>
            <person name="Shimamura S."/>
            <person name="Takaki Y."/>
            <person name="Nagai Y."/>
            <person name="Toyoda A."/>
            <person name="Suzuki Y."/>
            <person name="Arimoto A."/>
            <person name="Ishii H."/>
            <person name="Satoh N."/>
            <person name="Nishiyama T."/>
            <person name="Hasebe M."/>
            <person name="Maruyama T."/>
            <person name="Minagawa J."/>
            <person name="Obokata J."/>
            <person name="Shigenobu S."/>
        </authorList>
    </citation>
    <scope>NUCLEOTIDE SEQUENCE [LARGE SCALE GENOMIC DNA]</scope>
</reference>
<evidence type="ECO:0000256" key="2">
    <source>
        <dbReference type="SAM" id="MobiDB-lite"/>
    </source>
</evidence>
<organism evidence="3 4">
    <name type="scientific">Elysia marginata</name>
    <dbReference type="NCBI Taxonomy" id="1093978"/>
    <lineage>
        <taxon>Eukaryota</taxon>
        <taxon>Metazoa</taxon>
        <taxon>Spiralia</taxon>
        <taxon>Lophotrochozoa</taxon>
        <taxon>Mollusca</taxon>
        <taxon>Gastropoda</taxon>
        <taxon>Heterobranchia</taxon>
        <taxon>Euthyneura</taxon>
        <taxon>Panpulmonata</taxon>
        <taxon>Sacoglossa</taxon>
        <taxon>Placobranchoidea</taxon>
        <taxon>Plakobranchidae</taxon>
        <taxon>Elysia</taxon>
    </lineage>
</organism>
<evidence type="ECO:0000313" key="4">
    <source>
        <dbReference type="Proteomes" id="UP000762676"/>
    </source>
</evidence>
<feature type="coiled-coil region" evidence="1">
    <location>
        <begin position="88"/>
        <end position="122"/>
    </location>
</feature>
<dbReference type="Proteomes" id="UP000762676">
    <property type="component" value="Unassembled WGS sequence"/>
</dbReference>
<evidence type="ECO:0000256" key="1">
    <source>
        <dbReference type="SAM" id="Coils"/>
    </source>
</evidence>
<accession>A0AAV4HD96</accession>
<dbReference type="EMBL" id="BMAT01008896">
    <property type="protein sequence ID" value="GFR94701.1"/>
    <property type="molecule type" value="Genomic_DNA"/>
</dbReference>
<feature type="compositionally biased region" description="Polar residues" evidence="2">
    <location>
        <begin position="254"/>
        <end position="264"/>
    </location>
</feature>
<proteinExistence type="predicted"/>